<gene>
    <name evidence="1" type="ORF">PTSG_02990</name>
</gene>
<dbReference type="Proteomes" id="UP000007799">
    <property type="component" value="Unassembled WGS sequence"/>
</dbReference>
<dbReference type="EMBL" id="GL832960">
    <property type="protein sequence ID" value="EGD82326.1"/>
    <property type="molecule type" value="Genomic_DNA"/>
</dbReference>
<dbReference type="KEGG" id="sre:PTSG_02990"/>
<dbReference type="AlphaFoldDB" id="F2U3Y2"/>
<keyword evidence="2" id="KW-1185">Reference proteome</keyword>
<organism evidence="2">
    <name type="scientific">Salpingoeca rosetta (strain ATCC 50818 / BSB-021)</name>
    <dbReference type="NCBI Taxonomy" id="946362"/>
    <lineage>
        <taxon>Eukaryota</taxon>
        <taxon>Choanoflagellata</taxon>
        <taxon>Craspedida</taxon>
        <taxon>Salpingoecidae</taxon>
        <taxon>Salpingoeca</taxon>
    </lineage>
</organism>
<proteinExistence type="predicted"/>
<evidence type="ECO:0000313" key="1">
    <source>
        <dbReference type="EMBL" id="EGD82326.1"/>
    </source>
</evidence>
<sequence length="227" mass="25628">MSLAVKRLEALDDRYDQALISDKGLSTEQLNKVGHKFLPYFHDSNDRASLQQQLEKYLPSVARYAKAFMGKNGRSYSKGGLNMNHLADMIAVKPFELRAPEKAHLRRSWLELFGKRLSAERYCEMLHNAADGIADEADVQQAPEQPEVEQLKLEEDDAAAPTFAALSFDVPEYAVPYYNDHGPRFGARRKTQARDHLKLMARQSNLADCGNTTFVSQNFPLIAHGDE</sequence>
<protein>
    <submittedName>
        <fullName evidence="1">Uncharacterized protein</fullName>
    </submittedName>
</protein>
<evidence type="ECO:0000313" key="2">
    <source>
        <dbReference type="Proteomes" id="UP000007799"/>
    </source>
</evidence>
<accession>F2U3Y2</accession>
<name>F2U3Y2_SALR5</name>
<dbReference type="InParanoid" id="F2U3Y2"/>
<reference evidence="1" key="1">
    <citation type="submission" date="2009-08" db="EMBL/GenBank/DDBJ databases">
        <title>Annotation of Salpingoeca rosetta.</title>
        <authorList>
            <consortium name="The Broad Institute Genome Sequencing Platform"/>
            <person name="Russ C."/>
            <person name="Cuomo C."/>
            <person name="Burger G."/>
            <person name="Gray M.W."/>
            <person name="Holland P.W.H."/>
            <person name="King N."/>
            <person name="Lang F.B.F."/>
            <person name="Roger A.J."/>
            <person name="Ruiz-Trillo I."/>
            <person name="Young S.K."/>
            <person name="Zeng Q."/>
            <person name="Gargeya S."/>
            <person name="Alvarado L."/>
            <person name="Berlin A."/>
            <person name="Chapman S.B."/>
            <person name="Chen Z."/>
            <person name="Freedman E."/>
            <person name="Gellesch M."/>
            <person name="Goldberg J."/>
            <person name="Griggs A."/>
            <person name="Gujja S."/>
            <person name="Heilman E."/>
            <person name="Heiman D."/>
            <person name="Howarth C."/>
            <person name="Mehta T."/>
            <person name="Neiman D."/>
            <person name="Pearson M."/>
            <person name="Roberts A."/>
            <person name="Saif S."/>
            <person name="Shea T."/>
            <person name="Shenoy N."/>
            <person name="Sisk P."/>
            <person name="Stolte C."/>
            <person name="Sykes S."/>
            <person name="White J."/>
            <person name="Yandava C."/>
            <person name="Haas B."/>
            <person name="Nusbaum C."/>
            <person name="Birren B."/>
        </authorList>
    </citation>
    <scope>NUCLEOTIDE SEQUENCE [LARGE SCALE GENOMIC DNA]</scope>
    <source>
        <strain evidence="1">ATCC 50818</strain>
    </source>
</reference>
<dbReference type="RefSeq" id="XP_004996509.1">
    <property type="nucleotide sequence ID" value="XM_004996452.1"/>
</dbReference>
<dbReference type="GeneID" id="16077097"/>